<dbReference type="InterPro" id="IPR029058">
    <property type="entry name" value="AB_hydrolase_fold"/>
</dbReference>
<accession>A0A0E2UCV5</accession>
<sequence>MKKLSNHVKLLTRLEMKGNLIMELKPFPGYENHLFSYLSDESSETKARKEAQGKAMMDFQLPEDMTMEDIMIPGPDKDQELQLRLFKAKDLPKHSPIILDIHGGGFVAGTVALDNARCLALAQRVPAIVAAVEYRLSGGKKGYHFPMPLEDCHAAYMYLHDHAEELGGNPDLMGIHGSSAGGNLAEGLALYLRDRNEPMPKLTVLNCPTFDTAIEELYSFQQLIQLKMGPDKKALGAEATYLGGYNGQQPSYYAFPGLCHDIGGLGPTMIIAGEYDTLRDSAWNYTQRLLRAGVPCEFFLAPRLGHCFTAAPHPYTDFVHDMMAWSYKREFGLLNNLKN</sequence>
<reference evidence="2 3" key="1">
    <citation type="submission" date="2016-06" db="EMBL/GenBank/DDBJ databases">
        <authorList>
            <person name="Haines A.N."/>
            <person name="Council K.R."/>
        </authorList>
    </citation>
    <scope>NUCLEOTIDE SEQUENCE [LARGE SCALE GENOMIC DNA]</scope>
    <source>
        <strain evidence="2 3">SP158-29</strain>
    </source>
</reference>
<dbReference type="PANTHER" id="PTHR48081">
    <property type="entry name" value="AB HYDROLASE SUPERFAMILY PROTEIN C4A8.06C"/>
    <property type="match status" value="1"/>
</dbReference>
<dbReference type="InterPro" id="IPR050300">
    <property type="entry name" value="GDXG_lipolytic_enzyme"/>
</dbReference>
<evidence type="ECO:0000256" key="1">
    <source>
        <dbReference type="ARBA" id="ARBA00022801"/>
    </source>
</evidence>
<dbReference type="Proteomes" id="UP000217465">
    <property type="component" value="Unassembled WGS sequence"/>
</dbReference>
<dbReference type="Pfam" id="PF07859">
    <property type="entry name" value="Abhydrolase_3"/>
    <property type="match status" value="1"/>
</dbReference>
<keyword evidence="1" id="KW-0378">Hydrolase</keyword>
<name>A0A0E2UCV5_9STRE</name>
<protein>
    <submittedName>
        <fullName evidence="2">Carboxylesterase NlhH</fullName>
    </submittedName>
</protein>
<proteinExistence type="predicted"/>
<evidence type="ECO:0000313" key="2">
    <source>
        <dbReference type="EMBL" id="PCH12808.1"/>
    </source>
</evidence>
<dbReference type="Gene3D" id="3.40.50.1820">
    <property type="entry name" value="alpha/beta hydrolase"/>
    <property type="match status" value="1"/>
</dbReference>
<dbReference type="PANTHER" id="PTHR48081:SF8">
    <property type="entry name" value="ALPHA_BETA HYDROLASE FOLD-3 DOMAIN-CONTAINING PROTEIN-RELATED"/>
    <property type="match status" value="1"/>
</dbReference>
<dbReference type="InterPro" id="IPR013094">
    <property type="entry name" value="AB_hydrolase_3"/>
</dbReference>
<dbReference type="AlphaFoldDB" id="A0A0E2UCV5"/>
<organism evidence="2 3">
    <name type="scientific">Streptococcus parauberis</name>
    <dbReference type="NCBI Taxonomy" id="1348"/>
    <lineage>
        <taxon>Bacteria</taxon>
        <taxon>Bacillati</taxon>
        <taxon>Bacillota</taxon>
        <taxon>Bacilli</taxon>
        <taxon>Lactobacillales</taxon>
        <taxon>Streptococcaceae</taxon>
        <taxon>Streptococcus</taxon>
    </lineage>
</organism>
<dbReference type="GO" id="GO:0016787">
    <property type="term" value="F:hydrolase activity"/>
    <property type="evidence" value="ECO:0007669"/>
    <property type="project" value="UniProtKB-KW"/>
</dbReference>
<comment type="caution">
    <text evidence="2">The sequence shown here is derived from an EMBL/GenBank/DDBJ whole genome shotgun (WGS) entry which is preliminary data.</text>
</comment>
<evidence type="ECO:0000313" key="3">
    <source>
        <dbReference type="Proteomes" id="UP000217465"/>
    </source>
</evidence>
<gene>
    <name evidence="2" type="primary">nlhH_2</name>
    <name evidence="2" type="ORF">A9Y57_01528</name>
</gene>
<dbReference type="EMBL" id="NSGR01000008">
    <property type="protein sequence ID" value="PCH12808.1"/>
    <property type="molecule type" value="Genomic_DNA"/>
</dbReference>
<dbReference type="SUPFAM" id="SSF53474">
    <property type="entry name" value="alpha/beta-Hydrolases"/>
    <property type="match status" value="1"/>
</dbReference>